<keyword evidence="3" id="KW-0479">Metal-binding</keyword>
<evidence type="ECO:0000256" key="2">
    <source>
        <dbReference type="ARBA" id="ARBA00007581"/>
    </source>
</evidence>
<dbReference type="GO" id="GO:0016702">
    <property type="term" value="F:oxidoreductase activity, acting on single donors with incorporation of molecular oxygen, incorporation of two atoms of oxygen"/>
    <property type="evidence" value="ECO:0007669"/>
    <property type="project" value="UniProtKB-ARBA"/>
</dbReference>
<keyword evidence="7" id="KW-0223">Dioxygenase</keyword>
<proteinExistence type="inferred from homology"/>
<evidence type="ECO:0000256" key="1">
    <source>
        <dbReference type="ARBA" id="ARBA00001947"/>
    </source>
</evidence>
<dbReference type="Pfam" id="PF02900">
    <property type="entry name" value="LigB"/>
    <property type="match status" value="1"/>
</dbReference>
<comment type="similarity">
    <text evidence="2">Belongs to the DODA-type extradiol aromatic ring-opening dioxygenase family.</text>
</comment>
<protein>
    <submittedName>
        <fullName evidence="7">Aromatic ring-cleaving dioxygenase</fullName>
    </submittedName>
</protein>
<dbReference type="RefSeq" id="WP_037518616.1">
    <property type="nucleotide sequence ID" value="NZ_JAYSCB010000002.1"/>
</dbReference>
<dbReference type="InterPro" id="IPR014436">
    <property type="entry name" value="Extradiol_dOase_DODA"/>
</dbReference>
<dbReference type="Proteomes" id="UP000028534">
    <property type="component" value="Unassembled WGS sequence"/>
</dbReference>
<dbReference type="PATRIC" id="fig|13690.10.peg.1754"/>
<dbReference type="AlphaFoldDB" id="A0A084ENQ5"/>
<keyword evidence="4" id="KW-0862">Zinc</keyword>
<organism evidence="7 8">
    <name type="scientific">Sphingobium yanoikuyae</name>
    <name type="common">Sphingomonas yanoikuyae</name>
    <dbReference type="NCBI Taxonomy" id="13690"/>
    <lineage>
        <taxon>Bacteria</taxon>
        <taxon>Pseudomonadati</taxon>
        <taxon>Pseudomonadota</taxon>
        <taxon>Alphaproteobacteria</taxon>
        <taxon>Sphingomonadales</taxon>
        <taxon>Sphingomonadaceae</taxon>
        <taxon>Sphingobium</taxon>
    </lineage>
</organism>
<dbReference type="PANTHER" id="PTHR30096:SF0">
    <property type="entry name" value="4,5-DOPA DIOXYGENASE EXTRADIOL-LIKE PROTEIN"/>
    <property type="match status" value="1"/>
</dbReference>
<sequence>MKQPALFIPHGGGPCFFMDPADPQHPHSDAMWQPMQDYLAGLIADLPERPRAILLVSGHWETPGFTVHDGSQPPLLFDYFGFPPHTYQLRWDAPGAPALADRAAELLEQAGFPTARESERGWDHGVFIPMKVALPDADIPVAQLSLRRDLDPAAHIAAGRALAPLRDEGVLIVGSGMSFHNLRVRGAMATAPSLEWDDALRDAVTDPDPARRAARVAAWDHLPHARFAHPREEHLLPLMVALGAGGEDAAICAHRSTVLGWTVSGYRFG</sequence>
<evidence type="ECO:0000256" key="3">
    <source>
        <dbReference type="ARBA" id="ARBA00022723"/>
    </source>
</evidence>
<dbReference type="PANTHER" id="PTHR30096">
    <property type="entry name" value="4,5-DOPA DIOXYGENASE EXTRADIOL-LIKE PROTEIN"/>
    <property type="match status" value="1"/>
</dbReference>
<evidence type="ECO:0000313" key="7">
    <source>
        <dbReference type="EMBL" id="KEZ19597.1"/>
    </source>
</evidence>
<dbReference type="STRING" id="13690.AX777_10045"/>
<dbReference type="Gene3D" id="3.40.830.10">
    <property type="entry name" value="LigB-like"/>
    <property type="match status" value="1"/>
</dbReference>
<dbReference type="PIRSF" id="PIRSF006157">
    <property type="entry name" value="Doxgns_DODA"/>
    <property type="match status" value="1"/>
</dbReference>
<accession>A0A084ENQ5</accession>
<comment type="caution">
    <text evidence="7">The sequence shown here is derived from an EMBL/GenBank/DDBJ whole genome shotgun (WGS) entry which is preliminary data.</text>
</comment>
<dbReference type="GO" id="GO:0008270">
    <property type="term" value="F:zinc ion binding"/>
    <property type="evidence" value="ECO:0007669"/>
    <property type="project" value="InterPro"/>
</dbReference>
<keyword evidence="5" id="KW-0560">Oxidoreductase</keyword>
<reference evidence="7 8" key="1">
    <citation type="submission" date="2014-03" db="EMBL/GenBank/DDBJ databases">
        <title>Genome sequence of Sphingobium yanoikuyae B1.</title>
        <authorList>
            <person name="Gan H.M."/>
            <person name="Gan H.Y."/>
            <person name="Savka M.A."/>
        </authorList>
    </citation>
    <scope>NUCLEOTIDE SEQUENCE [LARGE SCALE GENOMIC DNA]</scope>
    <source>
        <strain evidence="7 8">B1</strain>
    </source>
</reference>
<feature type="domain" description="Extradiol ring-cleavage dioxygenase class III enzyme subunit B" evidence="6">
    <location>
        <begin position="6"/>
        <end position="259"/>
    </location>
</feature>
<dbReference type="eggNOG" id="COG3384">
    <property type="taxonomic scope" value="Bacteria"/>
</dbReference>
<comment type="cofactor">
    <cofactor evidence="1">
        <name>Zn(2+)</name>
        <dbReference type="ChEBI" id="CHEBI:29105"/>
    </cofactor>
</comment>
<evidence type="ECO:0000256" key="4">
    <source>
        <dbReference type="ARBA" id="ARBA00022833"/>
    </source>
</evidence>
<evidence type="ECO:0000259" key="6">
    <source>
        <dbReference type="Pfam" id="PF02900"/>
    </source>
</evidence>
<gene>
    <name evidence="7" type="ORF">CP98_01702</name>
</gene>
<evidence type="ECO:0000313" key="8">
    <source>
        <dbReference type="Proteomes" id="UP000028534"/>
    </source>
</evidence>
<evidence type="ECO:0000256" key="5">
    <source>
        <dbReference type="ARBA" id="ARBA00023002"/>
    </source>
</evidence>
<dbReference type="GO" id="GO:0008198">
    <property type="term" value="F:ferrous iron binding"/>
    <property type="evidence" value="ECO:0007669"/>
    <property type="project" value="InterPro"/>
</dbReference>
<dbReference type="CDD" id="cd07363">
    <property type="entry name" value="45_DOPA_Dioxygenase"/>
    <property type="match status" value="1"/>
</dbReference>
<dbReference type="SUPFAM" id="SSF53213">
    <property type="entry name" value="LigB-like"/>
    <property type="match status" value="1"/>
</dbReference>
<name>A0A084ENQ5_SPHYA</name>
<dbReference type="InterPro" id="IPR004183">
    <property type="entry name" value="Xdiol_dOase_suB"/>
</dbReference>
<dbReference type="EMBL" id="JGVR01000008">
    <property type="protein sequence ID" value="KEZ19597.1"/>
    <property type="molecule type" value="Genomic_DNA"/>
</dbReference>